<evidence type="ECO:0000313" key="2">
    <source>
        <dbReference type="Proteomes" id="UP000179245"/>
    </source>
</evidence>
<sequence>MKEYLPIFWSTEHELQNDDEGRRDPLRAQVILDSMADDLFRSSNSSGPGLTSQTDHLMYLVFHGWAESFSKSVAGKDEDSAYTRLVWQHAWANYPARLKKKFVLYGLRTLAGLPIKKPKPAGWETGISSLVVLGPRERYARLWDSLPEKIKARAPEKYLSGFQNTRATLTKIARGNTPSLLRESRINKVLSLDGSRLHLFRELAACLANQPLPKSGLGHNLHSGYLKDTLFSVAAASHLPSPDTWTHDFLYKHPQPAQHTKRRLYRAALGRALVFAATRSLYDWAFHKLKEDVPTKPNHLHQIDPYKLIQRVKGLLQNQPDDKAALIEVDGHCADSGTPLKLAQLLSGINSREDLTEYAKECARKAGKGYVSGYGSSMVVGDKDLFNSFSGNYAGSLRLQQAWRFGRDLKVSLENRNAC</sequence>
<protein>
    <submittedName>
        <fullName evidence="1">Uncharacterized protein</fullName>
    </submittedName>
</protein>
<dbReference type="EMBL" id="MHTO01000004">
    <property type="protein sequence ID" value="OHA62746.1"/>
    <property type="molecule type" value="Genomic_DNA"/>
</dbReference>
<dbReference type="STRING" id="1802443.A2117_01365"/>
<name>A0A1G2QQG8_9BACT</name>
<evidence type="ECO:0000313" key="1">
    <source>
        <dbReference type="EMBL" id="OHA62746.1"/>
    </source>
</evidence>
<proteinExistence type="predicted"/>
<reference evidence="1 2" key="1">
    <citation type="journal article" date="2016" name="Nat. Commun.">
        <title>Thousands of microbial genomes shed light on interconnected biogeochemical processes in an aquifer system.</title>
        <authorList>
            <person name="Anantharaman K."/>
            <person name="Brown C.T."/>
            <person name="Hug L.A."/>
            <person name="Sharon I."/>
            <person name="Castelle C.J."/>
            <person name="Probst A.J."/>
            <person name="Thomas B.C."/>
            <person name="Singh A."/>
            <person name="Wilkins M.J."/>
            <person name="Karaoz U."/>
            <person name="Brodie E.L."/>
            <person name="Williams K.H."/>
            <person name="Hubbard S.S."/>
            <person name="Banfield J.F."/>
        </authorList>
    </citation>
    <scope>NUCLEOTIDE SEQUENCE [LARGE SCALE GENOMIC DNA]</scope>
</reference>
<accession>A0A1G2QQG8</accession>
<gene>
    <name evidence="1" type="ORF">A2117_01365</name>
</gene>
<organism evidence="1 2">
    <name type="scientific">Candidatus Wildermuthbacteria bacterium GWA2_46_15</name>
    <dbReference type="NCBI Taxonomy" id="1802443"/>
    <lineage>
        <taxon>Bacteria</taxon>
        <taxon>Candidatus Wildermuthiibacteriota</taxon>
    </lineage>
</organism>
<dbReference type="Proteomes" id="UP000179245">
    <property type="component" value="Unassembled WGS sequence"/>
</dbReference>
<comment type="caution">
    <text evidence="1">The sequence shown here is derived from an EMBL/GenBank/DDBJ whole genome shotgun (WGS) entry which is preliminary data.</text>
</comment>
<dbReference type="AlphaFoldDB" id="A0A1G2QQG8"/>